<organism evidence="4 5">
    <name type="scientific">Marispirochaeta aestuarii</name>
    <dbReference type="NCBI Taxonomy" id="1963862"/>
    <lineage>
        <taxon>Bacteria</taxon>
        <taxon>Pseudomonadati</taxon>
        <taxon>Spirochaetota</taxon>
        <taxon>Spirochaetia</taxon>
        <taxon>Spirochaetales</taxon>
        <taxon>Spirochaetaceae</taxon>
        <taxon>Marispirochaeta</taxon>
    </lineage>
</organism>
<dbReference type="AlphaFoldDB" id="A0A1Y1RXD4"/>
<keyword evidence="5" id="KW-1185">Reference proteome</keyword>
<dbReference type="STRING" id="1963862.B4O97_13140"/>
<feature type="transmembrane region" description="Helical" evidence="3">
    <location>
        <begin position="6"/>
        <end position="24"/>
    </location>
</feature>
<feature type="region of interest" description="Disordered" evidence="2">
    <location>
        <begin position="111"/>
        <end position="148"/>
    </location>
</feature>
<evidence type="ECO:0000256" key="3">
    <source>
        <dbReference type="SAM" id="Phobius"/>
    </source>
</evidence>
<sequence length="188" mass="21160">MTLGIILLVNGLAWILFILVFRIVHKRTVRPKKLLMEIESELDSLLVEMNGTTDRNIRLIEESIRRLKDEVSKADKRIRILQGEIQKRDDSSRTDYLHLARHKPLSIEVIEEPVKKSAEPSSSTGNEGKDAVQTKTDTSRENTGGAGIKEEILELKRKGIDAKIIAGKVGRPLGEVELIISLSEKTDR</sequence>
<dbReference type="RefSeq" id="WP_083051480.1">
    <property type="nucleotide sequence ID" value="NZ_MWQY01000014.1"/>
</dbReference>
<evidence type="ECO:0000256" key="1">
    <source>
        <dbReference type="SAM" id="Coils"/>
    </source>
</evidence>
<feature type="coiled-coil region" evidence="1">
    <location>
        <begin position="35"/>
        <end position="84"/>
    </location>
</feature>
<proteinExistence type="predicted"/>
<protein>
    <recommendedName>
        <fullName evidence="6">DUF2802 domain-containing protein</fullName>
    </recommendedName>
</protein>
<gene>
    <name evidence="4" type="ORF">B4O97_13140</name>
</gene>
<reference evidence="4 5" key="1">
    <citation type="submission" date="2017-03" db="EMBL/GenBank/DDBJ databases">
        <title>Draft Genome sequence of Marispirochaeta sp. strain JC444.</title>
        <authorList>
            <person name="Shivani Y."/>
            <person name="Subhash Y."/>
            <person name="Sasikala C."/>
            <person name="Ramana C."/>
        </authorList>
    </citation>
    <scope>NUCLEOTIDE SEQUENCE [LARGE SCALE GENOMIC DNA]</scope>
    <source>
        <strain evidence="4 5">JC444</strain>
    </source>
</reference>
<accession>A0A1Y1RXD4</accession>
<keyword evidence="3" id="KW-0812">Transmembrane</keyword>
<feature type="compositionally biased region" description="Basic and acidic residues" evidence="2">
    <location>
        <begin position="127"/>
        <end position="140"/>
    </location>
</feature>
<evidence type="ECO:0008006" key="6">
    <source>
        <dbReference type="Google" id="ProtNLM"/>
    </source>
</evidence>
<evidence type="ECO:0000313" key="4">
    <source>
        <dbReference type="EMBL" id="ORC34252.1"/>
    </source>
</evidence>
<dbReference type="Proteomes" id="UP000192343">
    <property type="component" value="Unassembled WGS sequence"/>
</dbReference>
<dbReference type="EMBL" id="MWQY01000014">
    <property type="protein sequence ID" value="ORC34252.1"/>
    <property type="molecule type" value="Genomic_DNA"/>
</dbReference>
<keyword evidence="1" id="KW-0175">Coiled coil</keyword>
<dbReference type="OrthoDB" id="361569at2"/>
<evidence type="ECO:0000256" key="2">
    <source>
        <dbReference type="SAM" id="MobiDB-lite"/>
    </source>
</evidence>
<keyword evidence="3" id="KW-0472">Membrane</keyword>
<keyword evidence="3" id="KW-1133">Transmembrane helix</keyword>
<comment type="caution">
    <text evidence="4">The sequence shown here is derived from an EMBL/GenBank/DDBJ whole genome shotgun (WGS) entry which is preliminary data.</text>
</comment>
<evidence type="ECO:0000313" key="5">
    <source>
        <dbReference type="Proteomes" id="UP000192343"/>
    </source>
</evidence>
<name>A0A1Y1RXD4_9SPIO</name>